<gene>
    <name evidence="7" type="ORF">ACFS7Z_24840</name>
</gene>
<evidence type="ECO:0000256" key="5">
    <source>
        <dbReference type="ARBA" id="ARBA00023002"/>
    </source>
</evidence>
<accession>A0ABW6C3P0</accession>
<dbReference type="InterPro" id="IPR006093">
    <property type="entry name" value="Oxy_OxRdtase_FAD_BS"/>
</dbReference>
<dbReference type="InterPro" id="IPR006094">
    <property type="entry name" value="Oxid_FAD_bind_N"/>
</dbReference>
<evidence type="ECO:0000256" key="2">
    <source>
        <dbReference type="ARBA" id="ARBA00005466"/>
    </source>
</evidence>
<dbReference type="PANTHER" id="PTHR42973:SF39">
    <property type="entry name" value="FAD-BINDING PCMH-TYPE DOMAIN-CONTAINING PROTEIN"/>
    <property type="match status" value="1"/>
</dbReference>
<evidence type="ECO:0000256" key="4">
    <source>
        <dbReference type="ARBA" id="ARBA00022827"/>
    </source>
</evidence>
<dbReference type="Pfam" id="PF01565">
    <property type="entry name" value="FAD_binding_4"/>
    <property type="match status" value="1"/>
</dbReference>
<evidence type="ECO:0000313" key="8">
    <source>
        <dbReference type="Proteomes" id="UP001597641"/>
    </source>
</evidence>
<keyword evidence="3" id="KW-0285">Flavoprotein</keyword>
<dbReference type="EMBL" id="JBHUOX010000035">
    <property type="protein sequence ID" value="MFD3003607.1"/>
    <property type="molecule type" value="Genomic_DNA"/>
</dbReference>
<dbReference type="SUPFAM" id="SSF56176">
    <property type="entry name" value="FAD-binding/transporter-associated domain-like"/>
    <property type="match status" value="1"/>
</dbReference>
<dbReference type="PROSITE" id="PS00862">
    <property type="entry name" value="OX2_COVAL_FAD"/>
    <property type="match status" value="1"/>
</dbReference>
<name>A0ABW6C3P0_9BACT</name>
<evidence type="ECO:0000313" key="7">
    <source>
        <dbReference type="EMBL" id="MFD3003607.1"/>
    </source>
</evidence>
<dbReference type="InterPro" id="IPR012951">
    <property type="entry name" value="BBE"/>
</dbReference>
<dbReference type="InterPro" id="IPR036318">
    <property type="entry name" value="FAD-bd_PCMH-like_sf"/>
</dbReference>
<evidence type="ECO:0000256" key="3">
    <source>
        <dbReference type="ARBA" id="ARBA00022630"/>
    </source>
</evidence>
<proteinExistence type="inferred from homology"/>
<keyword evidence="8" id="KW-1185">Reference proteome</keyword>
<organism evidence="7 8">
    <name type="scientific">Pontibacter toksunensis</name>
    <dbReference type="NCBI Taxonomy" id="1332631"/>
    <lineage>
        <taxon>Bacteria</taxon>
        <taxon>Pseudomonadati</taxon>
        <taxon>Bacteroidota</taxon>
        <taxon>Cytophagia</taxon>
        <taxon>Cytophagales</taxon>
        <taxon>Hymenobacteraceae</taxon>
        <taxon>Pontibacter</taxon>
    </lineage>
</organism>
<dbReference type="InterPro" id="IPR050416">
    <property type="entry name" value="FAD-linked_Oxidoreductase"/>
</dbReference>
<dbReference type="Pfam" id="PF08031">
    <property type="entry name" value="BBE"/>
    <property type="match status" value="1"/>
</dbReference>
<comment type="similarity">
    <text evidence="2">Belongs to the oxygen-dependent FAD-linked oxidoreductase family.</text>
</comment>
<comment type="cofactor">
    <cofactor evidence="1">
        <name>FAD</name>
        <dbReference type="ChEBI" id="CHEBI:57692"/>
    </cofactor>
</comment>
<protein>
    <submittedName>
        <fullName evidence="7">FAD-binding oxidoreductase</fullName>
    </submittedName>
</protein>
<dbReference type="PROSITE" id="PS51387">
    <property type="entry name" value="FAD_PCMH"/>
    <property type="match status" value="1"/>
</dbReference>
<evidence type="ECO:0000256" key="1">
    <source>
        <dbReference type="ARBA" id="ARBA00001974"/>
    </source>
</evidence>
<dbReference type="PANTHER" id="PTHR42973">
    <property type="entry name" value="BINDING OXIDOREDUCTASE, PUTATIVE (AFU_ORTHOLOGUE AFUA_1G17690)-RELATED"/>
    <property type="match status" value="1"/>
</dbReference>
<sequence length="470" mass="51364">MENNTITPAPASIENSAIETLKASLRGTLLQPGEVGYDQARTVWNGMIDKHPALIVKCAGPSDVIQAVNFAREHNLIVSVKGGGHSFAGKSVCDAGLMIDLSSMRSIWVDLSRRTARAEAGALLSDLDHETQAFGLATTGGTVSHTGIAGLTLGGGQGWLMNKYGLTVDNLLSVDIVLADGRMLTASKSENEDLFWAVRGGGGNFGVVTSFEYQLHPVGPQILGGMILYPMDKAMDVLRFYRTYSMETPEELSSAVGIITSPEGLPLIAVVVAWIGDMEEGEQHIKALREFDTPLADMIGPMPYTQMQKIFDAAVPHGMHRYTKMGYLPHLEDDLLEMIVRHSNQVTSPYSIVLLNCMKDAAAKVDPADTAFAHRGEQWHFDIVAQWTNPSEASKHISWARSFWQEAESFTNGTGINFLDADDGSDRVKLAFGANYERLAQLKQKYDPTNFFRLNNNVLPKSYLEPGILA</sequence>
<dbReference type="RefSeq" id="WP_377491337.1">
    <property type="nucleotide sequence ID" value="NZ_JBHUOX010000035.1"/>
</dbReference>
<dbReference type="Gene3D" id="3.30.43.10">
    <property type="entry name" value="Uridine Diphospho-n-acetylenolpyruvylglucosamine Reductase, domain 2"/>
    <property type="match status" value="1"/>
</dbReference>
<dbReference type="InterPro" id="IPR016166">
    <property type="entry name" value="FAD-bd_PCMH"/>
</dbReference>
<dbReference type="Proteomes" id="UP001597641">
    <property type="component" value="Unassembled WGS sequence"/>
</dbReference>
<dbReference type="Gene3D" id="3.40.462.20">
    <property type="match status" value="1"/>
</dbReference>
<dbReference type="InterPro" id="IPR016167">
    <property type="entry name" value="FAD-bd_PCMH_sub1"/>
</dbReference>
<dbReference type="Gene3D" id="3.30.465.10">
    <property type="match status" value="1"/>
</dbReference>
<dbReference type="InterPro" id="IPR016169">
    <property type="entry name" value="FAD-bd_PCMH_sub2"/>
</dbReference>
<feature type="domain" description="FAD-binding PCMH-type" evidence="6">
    <location>
        <begin position="48"/>
        <end position="218"/>
    </location>
</feature>
<comment type="caution">
    <text evidence="7">The sequence shown here is derived from an EMBL/GenBank/DDBJ whole genome shotgun (WGS) entry which is preliminary data.</text>
</comment>
<keyword evidence="4" id="KW-0274">FAD</keyword>
<reference evidence="8" key="1">
    <citation type="journal article" date="2019" name="Int. J. Syst. Evol. Microbiol.">
        <title>The Global Catalogue of Microorganisms (GCM) 10K type strain sequencing project: providing services to taxonomists for standard genome sequencing and annotation.</title>
        <authorList>
            <consortium name="The Broad Institute Genomics Platform"/>
            <consortium name="The Broad Institute Genome Sequencing Center for Infectious Disease"/>
            <person name="Wu L."/>
            <person name="Ma J."/>
        </authorList>
    </citation>
    <scope>NUCLEOTIDE SEQUENCE [LARGE SCALE GENOMIC DNA]</scope>
    <source>
        <strain evidence="8">KCTC 23984</strain>
    </source>
</reference>
<keyword evidence="5" id="KW-0560">Oxidoreductase</keyword>
<evidence type="ECO:0000259" key="6">
    <source>
        <dbReference type="PROSITE" id="PS51387"/>
    </source>
</evidence>